<feature type="region of interest" description="Disordered" evidence="1">
    <location>
        <begin position="84"/>
        <end position="103"/>
    </location>
</feature>
<comment type="caution">
    <text evidence="2">The sequence shown here is derived from an EMBL/GenBank/DDBJ whole genome shotgun (WGS) entry which is preliminary data.</text>
</comment>
<feature type="compositionally biased region" description="Basic and acidic residues" evidence="1">
    <location>
        <begin position="65"/>
        <end position="74"/>
    </location>
</feature>
<protein>
    <submittedName>
        <fullName evidence="2">Uncharacterized protein</fullName>
    </submittedName>
</protein>
<dbReference type="AlphaFoldDB" id="A0A1X2FKE4"/>
<dbReference type="RefSeq" id="WP_085142562.1">
    <property type="nucleotide sequence ID" value="NZ_JACKUA010000023.1"/>
</dbReference>
<organism evidence="2 3">
    <name type="scientific">Mycolicibacterium wolinskyi</name>
    <dbReference type="NCBI Taxonomy" id="59750"/>
    <lineage>
        <taxon>Bacteria</taxon>
        <taxon>Bacillati</taxon>
        <taxon>Actinomycetota</taxon>
        <taxon>Actinomycetes</taxon>
        <taxon>Mycobacteriales</taxon>
        <taxon>Mycobacteriaceae</taxon>
        <taxon>Mycolicibacterium</taxon>
    </lineage>
</organism>
<proteinExistence type="predicted"/>
<dbReference type="OrthoDB" id="9960554at2"/>
<reference evidence="2 3" key="1">
    <citation type="submission" date="2016-01" db="EMBL/GenBank/DDBJ databases">
        <title>The new phylogeny of the genus Mycobacterium.</title>
        <authorList>
            <person name="Tarcisio F."/>
            <person name="Conor M."/>
            <person name="Antonella G."/>
            <person name="Elisabetta G."/>
            <person name="Giulia F.S."/>
            <person name="Sara T."/>
            <person name="Anna F."/>
            <person name="Clotilde B."/>
            <person name="Roberto B."/>
            <person name="Veronica D.S."/>
            <person name="Fabio R."/>
            <person name="Monica P."/>
            <person name="Olivier J."/>
            <person name="Enrico T."/>
            <person name="Nicola S."/>
        </authorList>
    </citation>
    <scope>NUCLEOTIDE SEQUENCE [LARGE SCALE GENOMIC DNA]</scope>
    <source>
        <strain evidence="2 3">ATCC 700010</strain>
    </source>
</reference>
<dbReference type="Proteomes" id="UP000193964">
    <property type="component" value="Unassembled WGS sequence"/>
</dbReference>
<name>A0A1X2FKE4_9MYCO</name>
<evidence type="ECO:0000256" key="1">
    <source>
        <dbReference type="SAM" id="MobiDB-lite"/>
    </source>
</evidence>
<evidence type="ECO:0000313" key="3">
    <source>
        <dbReference type="Proteomes" id="UP000193964"/>
    </source>
</evidence>
<feature type="region of interest" description="Disordered" evidence="1">
    <location>
        <begin position="54"/>
        <end position="74"/>
    </location>
</feature>
<sequence length="103" mass="11246">MPQLTQQDATQTLPAVAHHHDLLEQYKQGTQRYSGHIQETMALKGETRQALQQNGEQIADAGQRVQDKAGERVDGIRQVTEVGANTASEGAGHISSVEIPEFI</sequence>
<gene>
    <name evidence="2" type="ORF">AWC31_14190</name>
</gene>
<evidence type="ECO:0000313" key="2">
    <source>
        <dbReference type="EMBL" id="ORX18449.1"/>
    </source>
</evidence>
<accession>A0A1X2FKE4</accession>
<dbReference type="EMBL" id="LQQA01000005">
    <property type="protein sequence ID" value="ORX18449.1"/>
    <property type="molecule type" value="Genomic_DNA"/>
</dbReference>